<dbReference type="RefSeq" id="WP_324693613.1">
    <property type="nucleotide sequence ID" value="NZ_JAYMYJ010000042.1"/>
</dbReference>
<protein>
    <submittedName>
        <fullName evidence="3">CHAP domain-containing protein</fullName>
    </submittedName>
</protein>
<sequence length="286" mass="30812">MISKLPQLLKALAFSAVVLAGGCAITADTGSSGHYPAGLAAALPNTDGYGLLAKPAPLPEAVSKQAYAQAKQSCDTGCATPAGKLLGVANQVPAYSNCQSTCARSDFSFMDLRNKAISLHAKPPVDKQLHYVGLTYQCVEYARRWWMTNLGVTFGDVDSAHEILYLTEGENIQANAKFPLARSLNGTATRPPKFGDLLVYCPNPDDPKWRHGHVAVVVGVDLQRGLVSVAEQNYNNLPWTKPNQYARQLRLFNVGGRYHLEDVANDKVNNPAGGLISGWIYPASAR</sequence>
<name>A0ABU6CUR0_9GAMM</name>
<gene>
    <name evidence="3" type="ORF">VSS37_05015</name>
</gene>
<proteinExistence type="predicted"/>
<dbReference type="PANTHER" id="PTHR30094">
    <property type="entry name" value="BIFUNCTIONAL GLUTATHIONYLSPERMIDINE SYNTHETASE/AMIDASE-RELATED"/>
    <property type="match status" value="1"/>
</dbReference>
<dbReference type="PROSITE" id="PS51257">
    <property type="entry name" value="PROKAR_LIPOPROTEIN"/>
    <property type="match status" value="1"/>
</dbReference>
<dbReference type="Gene3D" id="3.90.1720.10">
    <property type="entry name" value="endopeptidase domain like (from Nostoc punctiforme)"/>
    <property type="match status" value="1"/>
</dbReference>
<evidence type="ECO:0000259" key="2">
    <source>
        <dbReference type="PROSITE" id="PS50911"/>
    </source>
</evidence>
<dbReference type="InterPro" id="IPR051705">
    <property type="entry name" value="Gsp_Synthetase/Amidase"/>
</dbReference>
<evidence type="ECO:0000313" key="3">
    <source>
        <dbReference type="EMBL" id="MEB4590331.1"/>
    </source>
</evidence>
<dbReference type="SUPFAM" id="SSF54001">
    <property type="entry name" value="Cysteine proteinases"/>
    <property type="match status" value="1"/>
</dbReference>
<evidence type="ECO:0000313" key="4">
    <source>
        <dbReference type="Proteomes" id="UP001308005"/>
    </source>
</evidence>
<evidence type="ECO:0000256" key="1">
    <source>
        <dbReference type="SAM" id="SignalP"/>
    </source>
</evidence>
<feature type="chain" id="PRO_5046984373" evidence="1">
    <location>
        <begin position="21"/>
        <end position="286"/>
    </location>
</feature>
<organism evidence="3 4">
    <name type="scientific">Candidatus Thiothrix phosphatis</name>
    <dbReference type="NCBI Taxonomy" id="3112415"/>
    <lineage>
        <taxon>Bacteria</taxon>
        <taxon>Pseudomonadati</taxon>
        <taxon>Pseudomonadota</taxon>
        <taxon>Gammaproteobacteria</taxon>
        <taxon>Thiotrichales</taxon>
        <taxon>Thiotrichaceae</taxon>
        <taxon>Thiothrix</taxon>
    </lineage>
</organism>
<keyword evidence="1" id="KW-0732">Signal</keyword>
<accession>A0ABU6CUR0</accession>
<comment type="caution">
    <text evidence="3">The sequence shown here is derived from an EMBL/GenBank/DDBJ whole genome shotgun (WGS) entry which is preliminary data.</text>
</comment>
<dbReference type="Proteomes" id="UP001308005">
    <property type="component" value="Unassembled WGS sequence"/>
</dbReference>
<reference evidence="4" key="1">
    <citation type="submission" date="2023-07" db="EMBL/GenBank/DDBJ databases">
        <title>The carbon used by Thiothrix.</title>
        <authorList>
            <person name="Chen L."/>
        </authorList>
    </citation>
    <scope>NUCLEOTIDE SEQUENCE [LARGE SCALE GENOMIC DNA]</scope>
</reference>
<reference evidence="3 4" key="2">
    <citation type="submission" date="2024-01" db="EMBL/GenBank/DDBJ databases">
        <authorList>
            <person name="Xie X."/>
        </authorList>
    </citation>
    <scope>NUCLEOTIDE SEQUENCE [LARGE SCALE GENOMIC DNA]</scope>
    <source>
        <strain evidence="3">SCUT-1</strain>
    </source>
</reference>
<feature type="domain" description="Peptidase C51" evidence="2">
    <location>
        <begin position="113"/>
        <end position="261"/>
    </location>
</feature>
<dbReference type="Pfam" id="PF05257">
    <property type="entry name" value="CHAP"/>
    <property type="match status" value="1"/>
</dbReference>
<dbReference type="PROSITE" id="PS50911">
    <property type="entry name" value="CHAP"/>
    <property type="match status" value="1"/>
</dbReference>
<dbReference type="EMBL" id="JAYMYJ010000042">
    <property type="protein sequence ID" value="MEB4590331.1"/>
    <property type="molecule type" value="Genomic_DNA"/>
</dbReference>
<dbReference type="InterPro" id="IPR007921">
    <property type="entry name" value="CHAP_dom"/>
</dbReference>
<dbReference type="PANTHER" id="PTHR30094:SF0">
    <property type="entry name" value="BIFUNCTIONAL GLUTATHIONYLSPERMIDINE SYNTHETASE_AMIDASE-RELATED"/>
    <property type="match status" value="1"/>
</dbReference>
<keyword evidence="4" id="KW-1185">Reference proteome</keyword>
<dbReference type="InterPro" id="IPR038765">
    <property type="entry name" value="Papain-like_cys_pep_sf"/>
</dbReference>
<feature type="signal peptide" evidence="1">
    <location>
        <begin position="1"/>
        <end position="20"/>
    </location>
</feature>